<dbReference type="PIRSF" id="PIRSF001369">
    <property type="entry name" value="Citrate_synth"/>
    <property type="match status" value="1"/>
</dbReference>
<keyword evidence="9" id="KW-0012">Acyltransferase</keyword>
<dbReference type="Pfam" id="PF00285">
    <property type="entry name" value="Citrate_synt"/>
    <property type="match status" value="1"/>
</dbReference>
<evidence type="ECO:0000256" key="7">
    <source>
        <dbReference type="PIRSR" id="PIRSR001369-1"/>
    </source>
</evidence>
<dbReference type="Gene3D" id="1.10.580.10">
    <property type="entry name" value="Citrate Synthase, domain 1"/>
    <property type="match status" value="1"/>
</dbReference>
<dbReference type="NCBIfam" id="TIGR01800">
    <property type="entry name" value="cit_synth_II"/>
    <property type="match status" value="1"/>
</dbReference>
<feature type="active site" evidence="7">
    <location>
        <position position="260"/>
    </location>
</feature>
<proteinExistence type="inferred from homology"/>
<comment type="catalytic activity">
    <reaction evidence="5 6">
        <text>oxaloacetate + acetyl-CoA + H2O = citrate + CoA + H(+)</text>
        <dbReference type="Rhea" id="RHEA:16845"/>
        <dbReference type="ChEBI" id="CHEBI:15377"/>
        <dbReference type="ChEBI" id="CHEBI:15378"/>
        <dbReference type="ChEBI" id="CHEBI:16452"/>
        <dbReference type="ChEBI" id="CHEBI:16947"/>
        <dbReference type="ChEBI" id="CHEBI:57287"/>
        <dbReference type="ChEBI" id="CHEBI:57288"/>
        <dbReference type="EC" id="2.3.3.16"/>
    </reaction>
</comment>
<dbReference type="InterPro" id="IPR016142">
    <property type="entry name" value="Citrate_synth-like_lrg_a-sub"/>
</dbReference>
<dbReference type="InterPro" id="IPR036969">
    <property type="entry name" value="Citrate_synthase_sf"/>
</dbReference>
<dbReference type="AlphaFoldDB" id="A0A284VIE0"/>
<dbReference type="SUPFAM" id="SSF48256">
    <property type="entry name" value="Citrate synthase"/>
    <property type="match status" value="1"/>
</dbReference>
<comment type="similarity">
    <text evidence="2 6 8">Belongs to the citrate synthase family.</text>
</comment>
<dbReference type="OrthoDB" id="21302at2157"/>
<protein>
    <recommendedName>
        <fullName evidence="6 8">Citrate synthase</fullName>
        <ecNumber evidence="6">2.3.3.16</ecNumber>
    </recommendedName>
</protein>
<dbReference type="PANTHER" id="PTHR11739">
    <property type="entry name" value="CITRATE SYNTHASE"/>
    <property type="match status" value="1"/>
</dbReference>
<evidence type="ECO:0000256" key="5">
    <source>
        <dbReference type="ARBA" id="ARBA00049288"/>
    </source>
</evidence>
<gene>
    <name evidence="9" type="primary">citZ</name>
    <name evidence="9" type="ORF">MNV_1010016</name>
</gene>
<evidence type="ECO:0000256" key="2">
    <source>
        <dbReference type="ARBA" id="ARBA00010566"/>
    </source>
</evidence>
<dbReference type="GO" id="GO:0005737">
    <property type="term" value="C:cytoplasm"/>
    <property type="evidence" value="ECO:0007669"/>
    <property type="project" value="InterPro"/>
</dbReference>
<dbReference type="EMBL" id="FZMP01000004">
    <property type="protein sequence ID" value="SNQ58959.1"/>
    <property type="molecule type" value="Genomic_DNA"/>
</dbReference>
<evidence type="ECO:0000256" key="8">
    <source>
        <dbReference type="RuleBase" id="RU000441"/>
    </source>
</evidence>
<feature type="active site" evidence="7">
    <location>
        <position position="317"/>
    </location>
</feature>
<dbReference type="Proteomes" id="UP000218615">
    <property type="component" value="Unassembled WGS sequence"/>
</dbReference>
<accession>A0A284VIE0</accession>
<dbReference type="PANTHER" id="PTHR11739:SF4">
    <property type="entry name" value="CITRATE SYNTHASE, PEROXISOMAL"/>
    <property type="match status" value="1"/>
</dbReference>
<dbReference type="UniPathway" id="UPA00223"/>
<evidence type="ECO:0000256" key="6">
    <source>
        <dbReference type="PIRNR" id="PIRNR001369"/>
    </source>
</evidence>
<evidence type="ECO:0000313" key="10">
    <source>
        <dbReference type="Proteomes" id="UP000218615"/>
    </source>
</evidence>
<dbReference type="PRINTS" id="PR00143">
    <property type="entry name" value="CITRTSNTHASE"/>
</dbReference>
<dbReference type="InterPro" id="IPR024176">
    <property type="entry name" value="Citrate_synthase_bac-typ"/>
</dbReference>
<dbReference type="GO" id="GO:0005975">
    <property type="term" value="P:carbohydrate metabolic process"/>
    <property type="evidence" value="ECO:0007669"/>
    <property type="project" value="TreeGrafter"/>
</dbReference>
<keyword evidence="10" id="KW-1185">Reference proteome</keyword>
<dbReference type="RefSeq" id="WP_096203376.1">
    <property type="nucleotide sequence ID" value="NZ_FZMP01000004.1"/>
</dbReference>
<evidence type="ECO:0000256" key="3">
    <source>
        <dbReference type="ARBA" id="ARBA00022532"/>
    </source>
</evidence>
<sequence>MQETEDTGLRGVVVAGTKISAVDGEKSKLSYRGYDIEELAKKSTFEETVYLLLYETLPTRKELEIFKEILASQRQLPRGVISHLEKRKKTAHPMDVLQSVILMLVDFDKDARVETKSANMEKSIRLIARIPTLVAAWDRVRKNLDVKKPDEGLGHAANFQYMLHGKVPDEEIARDFDTCLVLHAEHSFNASTFTARVVASTRASMYACIGAAVGALSGELHGGANTQVMKNLAEIGDVGRVEGWVKTKLDAGERIMGMGHAIYKTGDPRARILASISEKLAQRAGNARWYDISRKIESMTRSEFKKRKGKDIFPNVDFFSASVYYMMGIEPDLFTPIFAISRTPGWCAHIIEEKFAEAQPKPALYRPSAQYIGKYCGPEGCKYIPVEERG</sequence>
<keyword evidence="3" id="KW-0816">Tricarboxylic acid cycle</keyword>
<name>A0A284VIE0_9EURY</name>
<evidence type="ECO:0000256" key="4">
    <source>
        <dbReference type="ARBA" id="ARBA00022679"/>
    </source>
</evidence>
<dbReference type="InterPro" id="IPR011278">
    <property type="entry name" value="2-MeCitrate/Citrate_synth_II"/>
</dbReference>
<dbReference type="Gene3D" id="1.10.230.10">
    <property type="entry name" value="Cytochrome P450-Terp, domain 2"/>
    <property type="match status" value="1"/>
</dbReference>
<dbReference type="InterPro" id="IPR002020">
    <property type="entry name" value="Citrate_synthase"/>
</dbReference>
<dbReference type="GO" id="GO:0006099">
    <property type="term" value="P:tricarboxylic acid cycle"/>
    <property type="evidence" value="ECO:0007669"/>
    <property type="project" value="UniProtKB-UniPathway"/>
</dbReference>
<evidence type="ECO:0000256" key="1">
    <source>
        <dbReference type="ARBA" id="ARBA00005163"/>
    </source>
</evidence>
<dbReference type="GO" id="GO:0036440">
    <property type="term" value="F:citrate synthase activity"/>
    <property type="evidence" value="ECO:0007669"/>
    <property type="project" value="UniProtKB-EC"/>
</dbReference>
<dbReference type="EC" id="2.3.3.16" evidence="6"/>
<evidence type="ECO:0000313" key="9">
    <source>
        <dbReference type="EMBL" id="SNQ58959.1"/>
    </source>
</evidence>
<reference evidence="10" key="1">
    <citation type="submission" date="2017-06" db="EMBL/GenBank/DDBJ databases">
        <authorList>
            <person name="Cremers G."/>
        </authorList>
    </citation>
    <scope>NUCLEOTIDE SEQUENCE [LARGE SCALE GENOMIC DNA]</scope>
</reference>
<organism evidence="9 10">
    <name type="scientific">Candidatus Methanoperedens nitratireducens</name>
    <dbReference type="NCBI Taxonomy" id="1392998"/>
    <lineage>
        <taxon>Archaea</taxon>
        <taxon>Methanobacteriati</taxon>
        <taxon>Methanobacteriota</taxon>
        <taxon>Stenosarchaea group</taxon>
        <taxon>Methanomicrobia</taxon>
        <taxon>Methanosarcinales</taxon>
        <taxon>ANME-2 cluster</taxon>
        <taxon>Candidatus Methanoperedentaceae</taxon>
        <taxon>Candidatus Methanoperedens</taxon>
    </lineage>
</organism>
<comment type="pathway">
    <text evidence="1">Carbohydrate metabolism; tricarboxylic acid cycle.</text>
</comment>
<keyword evidence="4 6" id="KW-0808">Transferase</keyword>
<dbReference type="InterPro" id="IPR016143">
    <property type="entry name" value="Citrate_synth-like_sm_a-sub"/>
</dbReference>